<dbReference type="Proteomes" id="UP001370490">
    <property type="component" value="Unassembled WGS sequence"/>
</dbReference>
<dbReference type="Pfam" id="PF00332">
    <property type="entry name" value="Glyco_hydro_17"/>
    <property type="match status" value="1"/>
</dbReference>
<evidence type="ECO:0000256" key="3">
    <source>
        <dbReference type="ARBA" id="ARBA00023295"/>
    </source>
</evidence>
<dbReference type="GO" id="GO:0004553">
    <property type="term" value="F:hydrolase activity, hydrolyzing O-glycosyl compounds"/>
    <property type="evidence" value="ECO:0007669"/>
    <property type="project" value="InterPro"/>
</dbReference>
<dbReference type="InterPro" id="IPR017853">
    <property type="entry name" value="GH"/>
</dbReference>
<comment type="similarity">
    <text evidence="1 4">Belongs to the glycosyl hydrolase 17 family.</text>
</comment>
<sequence length="369" mass="40394">MATFFLASGSSPMASVVLLLLGVLATTINIAETQIGVNYGMLGDNLPSKPDVIALYKQYNIQRMRLFWPDADALSALGGSNIEVILGVENEDLPGIASSQDAANSWVQNNVKNYPNVRFKYIAVGNEISPFNDNAQYAPDLLPAISNIYKAISSAGLANQIKVSTPIETGLLGKSYPPSQGAFKSDAQGFIGPIIQFLVNMTLPLLANVYPYLAYIDNPQDISLEYALFTSPSVVFPDDNLEYQNLFDALLDALYAALDKYGGGSLQIVVTESGWPSGGGNATSIDNARTYNNNLIQHVKGGTPRRPGRPIETYIFALFDENQKTGPEYEKHWGLFSPDKQPKYPTKLHMINSTYLRITFFNCACDVKY</sequence>
<evidence type="ECO:0000313" key="8">
    <source>
        <dbReference type="Proteomes" id="UP001370490"/>
    </source>
</evidence>
<comment type="caution">
    <text evidence="7">The sequence shown here is derived from an EMBL/GenBank/DDBJ whole genome shotgun (WGS) entry which is preliminary data.</text>
</comment>
<keyword evidence="3 5" id="KW-0326">Glycosidase</keyword>
<evidence type="ECO:0000256" key="6">
    <source>
        <dbReference type="SAM" id="SignalP"/>
    </source>
</evidence>
<dbReference type="InterPro" id="IPR000490">
    <property type="entry name" value="Glyco_hydro_17"/>
</dbReference>
<evidence type="ECO:0000313" key="7">
    <source>
        <dbReference type="EMBL" id="KAK6941783.1"/>
    </source>
</evidence>
<dbReference type="PANTHER" id="PTHR32227">
    <property type="entry name" value="GLUCAN ENDO-1,3-BETA-GLUCOSIDASE BG1-RELATED-RELATED"/>
    <property type="match status" value="1"/>
</dbReference>
<dbReference type="GO" id="GO:0005975">
    <property type="term" value="P:carbohydrate metabolic process"/>
    <property type="evidence" value="ECO:0007669"/>
    <property type="project" value="InterPro"/>
</dbReference>
<dbReference type="InterPro" id="IPR044965">
    <property type="entry name" value="Glyco_hydro_17_plant"/>
</dbReference>
<dbReference type="SUPFAM" id="SSF51445">
    <property type="entry name" value="(Trans)glycosidases"/>
    <property type="match status" value="1"/>
</dbReference>
<evidence type="ECO:0000256" key="2">
    <source>
        <dbReference type="ARBA" id="ARBA00022801"/>
    </source>
</evidence>
<feature type="chain" id="PRO_5042818598" evidence="6">
    <location>
        <begin position="26"/>
        <end position="369"/>
    </location>
</feature>
<dbReference type="PROSITE" id="PS00587">
    <property type="entry name" value="GLYCOSYL_HYDROL_F17"/>
    <property type="match status" value="1"/>
</dbReference>
<dbReference type="FunFam" id="3.20.20.80:FF:000010">
    <property type="entry name" value="glucan endo-1,3-beta-glucosidase, basic"/>
    <property type="match status" value="1"/>
</dbReference>
<keyword evidence="6" id="KW-0732">Signal</keyword>
<protein>
    <submittedName>
        <fullName evidence="7">Glycoside hydrolase family 17</fullName>
    </submittedName>
</protein>
<feature type="signal peptide" evidence="6">
    <location>
        <begin position="1"/>
        <end position="25"/>
    </location>
</feature>
<reference evidence="7 8" key="1">
    <citation type="submission" date="2023-12" db="EMBL/GenBank/DDBJ databases">
        <title>A high-quality genome assembly for Dillenia turbinata (Dilleniales).</title>
        <authorList>
            <person name="Chanderbali A."/>
        </authorList>
    </citation>
    <scope>NUCLEOTIDE SEQUENCE [LARGE SCALE GENOMIC DNA]</scope>
    <source>
        <strain evidence="7">LSX21</strain>
        <tissue evidence="7">Leaf</tissue>
    </source>
</reference>
<accession>A0AAN8VVN1</accession>
<keyword evidence="8" id="KW-1185">Reference proteome</keyword>
<keyword evidence="2 5" id="KW-0378">Hydrolase</keyword>
<evidence type="ECO:0000256" key="4">
    <source>
        <dbReference type="RuleBase" id="RU004335"/>
    </source>
</evidence>
<dbReference type="Gene3D" id="3.20.20.80">
    <property type="entry name" value="Glycosidases"/>
    <property type="match status" value="1"/>
</dbReference>
<name>A0AAN8VVN1_9MAGN</name>
<dbReference type="EMBL" id="JBAMMX010000004">
    <property type="protein sequence ID" value="KAK6941783.1"/>
    <property type="molecule type" value="Genomic_DNA"/>
</dbReference>
<dbReference type="AlphaFoldDB" id="A0AAN8VVN1"/>
<evidence type="ECO:0000256" key="1">
    <source>
        <dbReference type="ARBA" id="ARBA00008773"/>
    </source>
</evidence>
<evidence type="ECO:0000256" key="5">
    <source>
        <dbReference type="RuleBase" id="RU004336"/>
    </source>
</evidence>
<organism evidence="7 8">
    <name type="scientific">Dillenia turbinata</name>
    <dbReference type="NCBI Taxonomy" id="194707"/>
    <lineage>
        <taxon>Eukaryota</taxon>
        <taxon>Viridiplantae</taxon>
        <taxon>Streptophyta</taxon>
        <taxon>Embryophyta</taxon>
        <taxon>Tracheophyta</taxon>
        <taxon>Spermatophyta</taxon>
        <taxon>Magnoliopsida</taxon>
        <taxon>eudicotyledons</taxon>
        <taxon>Gunneridae</taxon>
        <taxon>Pentapetalae</taxon>
        <taxon>Dilleniales</taxon>
        <taxon>Dilleniaceae</taxon>
        <taxon>Dillenia</taxon>
    </lineage>
</organism>
<proteinExistence type="inferred from homology"/>
<gene>
    <name evidence="7" type="ORF">RJ641_027160</name>
</gene>